<dbReference type="STRING" id="685588.A0A067TVU1"/>
<evidence type="ECO:0000313" key="3">
    <source>
        <dbReference type="Proteomes" id="UP000027222"/>
    </source>
</evidence>
<evidence type="ECO:0000256" key="1">
    <source>
        <dbReference type="SAM" id="Coils"/>
    </source>
</evidence>
<keyword evidence="3" id="KW-1185">Reference proteome</keyword>
<protein>
    <recommendedName>
        <fullName evidence="4">F-box domain-containing protein</fullName>
    </recommendedName>
</protein>
<dbReference type="OrthoDB" id="3365698at2759"/>
<dbReference type="Gene3D" id="3.80.10.10">
    <property type="entry name" value="Ribonuclease Inhibitor"/>
    <property type="match status" value="1"/>
</dbReference>
<gene>
    <name evidence="2" type="ORF">GALMADRAFT_88974</name>
</gene>
<sequence length="606" mass="68841">MQPHLAKLLKTNESPSEGTLIEVKELLSKPLQELENKEAEIERLEQTLKNLQEERDVIQNSIKEYATILSPIRRLPSDIVHEIFYHCLPIHRNPIMSITEAPLLLTRICQPWRSIALASHRIWSRVHVALLPCSIGHSTPYHSPGMGANGAWQRERDSIEKYSRTMRARCKLADIWLSRSGSCPLSISLNFGGMDRMDDNLDDGNALVQLLITIISFSHRFSDIELSLPYEVYRVIETRITLEMIPRLQKLKINFFEPVTPHPEMAKRNVILLQAPKLQSISLYTDNISVFDSRNIPTAWENLTFLAFNSAITSADAVEVLRRCDNLVHCKLVISDGLDVYIGPEDILSLPRLQTLSIHVGGTDLMALLYRRIDAPTLNSFDYQKYNRFPFSNAGYGSASNPPSPILSLLEKYSTIKKLSFDSRILTAQDILFTFRFASQLTHLILGPRPRNGSHYGDFGHYLGPGNFTLDLLTVDEELDPSISEKEILLPNLEVFEAYVPVSTFSDEILQRFILGRLGDPARKGVASLKKVTINFDRPKFESLDISEEVYRRAKAAGVEIELDLRYITTEPRANSKYIDIFSPWYGLTEESDRSWTFADLEAGGF</sequence>
<accession>A0A067TVU1</accession>
<organism evidence="2 3">
    <name type="scientific">Galerina marginata (strain CBS 339.88)</name>
    <dbReference type="NCBI Taxonomy" id="685588"/>
    <lineage>
        <taxon>Eukaryota</taxon>
        <taxon>Fungi</taxon>
        <taxon>Dikarya</taxon>
        <taxon>Basidiomycota</taxon>
        <taxon>Agaricomycotina</taxon>
        <taxon>Agaricomycetes</taxon>
        <taxon>Agaricomycetidae</taxon>
        <taxon>Agaricales</taxon>
        <taxon>Agaricineae</taxon>
        <taxon>Strophariaceae</taxon>
        <taxon>Galerina</taxon>
    </lineage>
</organism>
<dbReference type="AlphaFoldDB" id="A0A067TVU1"/>
<dbReference type="Proteomes" id="UP000027222">
    <property type="component" value="Unassembled WGS sequence"/>
</dbReference>
<keyword evidence="1" id="KW-0175">Coiled coil</keyword>
<evidence type="ECO:0000313" key="2">
    <source>
        <dbReference type="EMBL" id="KDR83118.1"/>
    </source>
</evidence>
<evidence type="ECO:0008006" key="4">
    <source>
        <dbReference type="Google" id="ProtNLM"/>
    </source>
</evidence>
<name>A0A067TVU1_GALM3</name>
<dbReference type="EMBL" id="KL142369">
    <property type="protein sequence ID" value="KDR83118.1"/>
    <property type="molecule type" value="Genomic_DNA"/>
</dbReference>
<dbReference type="InterPro" id="IPR032675">
    <property type="entry name" value="LRR_dom_sf"/>
</dbReference>
<proteinExistence type="predicted"/>
<feature type="coiled-coil region" evidence="1">
    <location>
        <begin position="27"/>
        <end position="68"/>
    </location>
</feature>
<dbReference type="HOGENOM" id="CLU_018544_12_0_1"/>
<reference evidence="3" key="1">
    <citation type="journal article" date="2014" name="Proc. Natl. Acad. Sci. U.S.A.">
        <title>Extensive sampling of basidiomycete genomes demonstrates inadequacy of the white-rot/brown-rot paradigm for wood decay fungi.</title>
        <authorList>
            <person name="Riley R."/>
            <person name="Salamov A.A."/>
            <person name="Brown D.W."/>
            <person name="Nagy L.G."/>
            <person name="Floudas D."/>
            <person name="Held B.W."/>
            <person name="Levasseur A."/>
            <person name="Lombard V."/>
            <person name="Morin E."/>
            <person name="Otillar R."/>
            <person name="Lindquist E.A."/>
            <person name="Sun H."/>
            <person name="LaButti K.M."/>
            <person name="Schmutz J."/>
            <person name="Jabbour D."/>
            <person name="Luo H."/>
            <person name="Baker S.E."/>
            <person name="Pisabarro A.G."/>
            <person name="Walton J.D."/>
            <person name="Blanchette R.A."/>
            <person name="Henrissat B."/>
            <person name="Martin F."/>
            <person name="Cullen D."/>
            <person name="Hibbett D.S."/>
            <person name="Grigoriev I.V."/>
        </authorList>
    </citation>
    <scope>NUCLEOTIDE SEQUENCE [LARGE SCALE GENOMIC DNA]</scope>
    <source>
        <strain evidence="3">CBS 339.88</strain>
    </source>
</reference>